<dbReference type="InterPro" id="IPR046230">
    <property type="entry name" value="DUF6263"/>
</dbReference>
<dbReference type="RefSeq" id="WP_145674579.1">
    <property type="nucleotide sequence ID" value="NZ_VIWO01000013.1"/>
</dbReference>
<gene>
    <name evidence="1" type="ORF">FHW36_11356</name>
</gene>
<reference evidence="1 2" key="1">
    <citation type="submission" date="2019-06" db="EMBL/GenBank/DDBJ databases">
        <title>Sorghum-associated microbial communities from plants grown in Nebraska, USA.</title>
        <authorList>
            <person name="Schachtman D."/>
        </authorList>
    </citation>
    <scope>NUCLEOTIDE SEQUENCE [LARGE SCALE GENOMIC DNA]</scope>
    <source>
        <strain evidence="1 2">1209</strain>
    </source>
</reference>
<dbReference type="Proteomes" id="UP000320811">
    <property type="component" value="Unassembled WGS sequence"/>
</dbReference>
<dbReference type="OrthoDB" id="1376102at2"/>
<comment type="caution">
    <text evidence="1">The sequence shown here is derived from an EMBL/GenBank/DDBJ whole genome shotgun (WGS) entry which is preliminary data.</text>
</comment>
<dbReference type="Pfam" id="PF19777">
    <property type="entry name" value="DUF6263"/>
    <property type="match status" value="1"/>
</dbReference>
<dbReference type="EMBL" id="VIWO01000013">
    <property type="protein sequence ID" value="TWF32802.1"/>
    <property type="molecule type" value="Genomic_DNA"/>
</dbReference>
<organism evidence="1 2">
    <name type="scientific">Chitinophaga polysaccharea</name>
    <dbReference type="NCBI Taxonomy" id="1293035"/>
    <lineage>
        <taxon>Bacteria</taxon>
        <taxon>Pseudomonadati</taxon>
        <taxon>Bacteroidota</taxon>
        <taxon>Chitinophagia</taxon>
        <taxon>Chitinophagales</taxon>
        <taxon>Chitinophagaceae</taxon>
        <taxon>Chitinophaga</taxon>
    </lineage>
</organism>
<sequence>MNYYRLFLLLLLGGLSQLTYAQKKVLFKVALAPNKTYKTTMTNLTDMEMMVKGDSAMIAQITAGGMKLPVMMQMNQNVTTTTKTGAVRADKKIPLTITYDSLSITQSVNGQENTQNANPFANAVIEGTTIGDGKITIDTIKGVSDEALKAALCQMINGIQASIKFPENELKIGDSFDQEVPMNLPIPQADMKMTLLTKYTLKEIRGNKAIFDLKQNITMDMSTQDANKGKGVGTGTGAMIFDIDKKTAEQSNSDIQFQFEFGVSGMTMSANCKAKTNVKIDVE</sequence>
<dbReference type="AlphaFoldDB" id="A0A561P3W4"/>
<protein>
    <submittedName>
        <fullName evidence="1">Uncharacterized protein</fullName>
    </submittedName>
</protein>
<evidence type="ECO:0000313" key="2">
    <source>
        <dbReference type="Proteomes" id="UP000320811"/>
    </source>
</evidence>
<accession>A0A561P3W4</accession>
<proteinExistence type="predicted"/>
<evidence type="ECO:0000313" key="1">
    <source>
        <dbReference type="EMBL" id="TWF32802.1"/>
    </source>
</evidence>
<keyword evidence="2" id="KW-1185">Reference proteome</keyword>
<name>A0A561P3W4_9BACT</name>